<evidence type="ECO:0000313" key="2">
    <source>
        <dbReference type="Proteomes" id="UP000185491"/>
    </source>
</evidence>
<dbReference type="Proteomes" id="UP000185491">
    <property type="component" value="Chromosome"/>
</dbReference>
<name>A0A1L7D669_9CORY</name>
<dbReference type="SUPFAM" id="SSF47240">
    <property type="entry name" value="Ferritin-like"/>
    <property type="match status" value="1"/>
</dbReference>
<gene>
    <name evidence="1" type="ORF">CPHO_12220</name>
</gene>
<sequence>MSNYATSDSATKQSQGDAITPELISEQLNAQGGKPSEAVARYATMLGDDALMLGQRLSWWISRAPEMEEDIALGNIALDLIGHARFFLTYAGTADGRSEDDLAYFRNEEEFLSARLVEQENGDFGHTIARQLIFSYYQLGLYSRLVDSSDEILASIAAKALKEVQYHVDHATQWALRLGLGTEESNRRMQAGLENMWPYIDELFEDLDVHTELADGGIAVLPSTLKPEFDERISATLEKSGLQEPAVKQARSGQRTGKYSEHRGYILAEMQSLARQHPGATW</sequence>
<dbReference type="InterPro" id="IPR011882">
    <property type="entry name" value="PaaC"/>
</dbReference>
<dbReference type="InterPro" id="IPR052703">
    <property type="entry name" value="Aromatic_CoA_ox/epox"/>
</dbReference>
<dbReference type="InterPro" id="IPR012347">
    <property type="entry name" value="Ferritin-like"/>
</dbReference>
<dbReference type="Gene3D" id="1.20.1260.10">
    <property type="match status" value="1"/>
</dbReference>
<dbReference type="KEGG" id="cpho:CPHO_12220"/>
<dbReference type="OrthoDB" id="9789947at2"/>
<evidence type="ECO:0000313" key="1">
    <source>
        <dbReference type="EMBL" id="APT93531.1"/>
    </source>
</evidence>
<keyword evidence="2" id="KW-1185">Reference proteome</keyword>
<organism evidence="1 2">
    <name type="scientific">Corynebacterium phocae</name>
    <dbReference type="NCBI Taxonomy" id="161895"/>
    <lineage>
        <taxon>Bacteria</taxon>
        <taxon>Bacillati</taxon>
        <taxon>Actinomycetota</taxon>
        <taxon>Actinomycetes</taxon>
        <taxon>Mycobacteriales</taxon>
        <taxon>Corynebacteriaceae</taxon>
        <taxon>Corynebacterium</taxon>
    </lineage>
</organism>
<dbReference type="NCBIfam" id="TIGR02158">
    <property type="entry name" value="PA_CoA_Oxy3"/>
    <property type="match status" value="1"/>
</dbReference>
<dbReference type="EMBL" id="CP009249">
    <property type="protein sequence ID" value="APT93531.1"/>
    <property type="molecule type" value="Genomic_DNA"/>
</dbReference>
<dbReference type="STRING" id="161895.CPHO_12220"/>
<dbReference type="PANTHER" id="PTHR30458:SF0">
    <property type="entry name" value="1,2-PHENYLACETYL-COA EPOXIDASE, SUBUNIT C"/>
    <property type="match status" value="1"/>
</dbReference>
<proteinExistence type="predicted"/>
<reference evidence="1 2" key="1">
    <citation type="submission" date="2014-08" db="EMBL/GenBank/DDBJ databases">
        <title>Complete genome sequence of Corynebacterium phocae M408/89/1(T)(=DSM 44612(T)), isolated from the common seal (Phoca vitulina).</title>
        <authorList>
            <person name="Ruckert C."/>
            <person name="Albersmeier A."/>
            <person name="Winkler A."/>
            <person name="Kalinowski J."/>
        </authorList>
    </citation>
    <scope>NUCLEOTIDE SEQUENCE [LARGE SCALE GENOMIC DNA]</scope>
    <source>
        <strain evidence="1 2">M408/89/1</strain>
    </source>
</reference>
<dbReference type="PIRSF" id="PIRSF037834">
    <property type="entry name" value="PA_CoA_Oase3"/>
    <property type="match status" value="1"/>
</dbReference>
<dbReference type="Pfam" id="PF05138">
    <property type="entry name" value="PaaA_PaaC"/>
    <property type="match status" value="1"/>
</dbReference>
<dbReference type="GO" id="GO:0005829">
    <property type="term" value="C:cytosol"/>
    <property type="evidence" value="ECO:0007669"/>
    <property type="project" value="TreeGrafter"/>
</dbReference>
<dbReference type="InterPro" id="IPR009078">
    <property type="entry name" value="Ferritin-like_SF"/>
</dbReference>
<dbReference type="GO" id="GO:0010124">
    <property type="term" value="P:phenylacetate catabolic process"/>
    <property type="evidence" value="ECO:0007669"/>
    <property type="project" value="InterPro"/>
</dbReference>
<dbReference type="InterPro" id="IPR007814">
    <property type="entry name" value="PaaA_PaaC"/>
</dbReference>
<dbReference type="RefSeq" id="WP_075736216.1">
    <property type="nucleotide sequence ID" value="NZ_CP009249.1"/>
</dbReference>
<dbReference type="AlphaFoldDB" id="A0A1L7D669"/>
<protein>
    <submittedName>
        <fullName evidence="1">Phenylacetate-CoA oxygenase</fullName>
    </submittedName>
</protein>
<dbReference type="PANTHER" id="PTHR30458">
    <property type="entry name" value="PHENYLACETIC ACID DEGRADATION PROTEIN PAA"/>
    <property type="match status" value="1"/>
</dbReference>
<accession>A0A1L7D669</accession>